<proteinExistence type="predicted"/>
<accession>A0A512NB54</accession>
<keyword evidence="1" id="KW-0597">Phosphoprotein</keyword>
<evidence type="ECO:0000313" key="4">
    <source>
        <dbReference type="Proteomes" id="UP000321058"/>
    </source>
</evidence>
<feature type="modified residue" description="4-aspartylphosphate" evidence="1">
    <location>
        <position position="25"/>
    </location>
</feature>
<dbReference type="Gene3D" id="3.40.50.2300">
    <property type="match status" value="1"/>
</dbReference>
<name>A0A512NB54_9HYPH</name>
<dbReference type="GO" id="GO:0000160">
    <property type="term" value="P:phosphorelay signal transduction system"/>
    <property type="evidence" value="ECO:0007669"/>
    <property type="project" value="InterPro"/>
</dbReference>
<gene>
    <name evidence="3" type="ORF">RSO01_33440</name>
</gene>
<dbReference type="AlphaFoldDB" id="A0A512NB54"/>
<dbReference type="InterPro" id="IPR011006">
    <property type="entry name" value="CheY-like_superfamily"/>
</dbReference>
<comment type="caution">
    <text evidence="3">The sequence shown here is derived from an EMBL/GenBank/DDBJ whole genome shotgun (WGS) entry which is preliminary data.</text>
</comment>
<sequence length="103" mass="11534">MGPVGRLESAMQMARERALDGAILDINLNGRPCFPVCAILSARRIPFVFLTGYPDAAVPTEYRGAPLIAKPFEPDELMEMLARMLDLPQDWPLPEQRQSSVRH</sequence>
<dbReference type="Proteomes" id="UP000321058">
    <property type="component" value="Unassembled WGS sequence"/>
</dbReference>
<dbReference type="InterPro" id="IPR001789">
    <property type="entry name" value="Sig_transdc_resp-reg_receiver"/>
</dbReference>
<dbReference type="EMBL" id="BKAJ01000057">
    <property type="protein sequence ID" value="GEP56178.1"/>
    <property type="molecule type" value="Genomic_DNA"/>
</dbReference>
<dbReference type="SUPFAM" id="SSF52172">
    <property type="entry name" value="CheY-like"/>
    <property type="match status" value="1"/>
</dbReference>
<protein>
    <recommendedName>
        <fullName evidence="2">Response regulatory domain-containing protein</fullName>
    </recommendedName>
</protein>
<evidence type="ECO:0000259" key="2">
    <source>
        <dbReference type="PROSITE" id="PS50110"/>
    </source>
</evidence>
<keyword evidence="4" id="KW-1185">Reference proteome</keyword>
<dbReference type="PROSITE" id="PS50110">
    <property type="entry name" value="RESPONSE_REGULATORY"/>
    <property type="match status" value="1"/>
</dbReference>
<evidence type="ECO:0000313" key="3">
    <source>
        <dbReference type="EMBL" id="GEP56178.1"/>
    </source>
</evidence>
<feature type="domain" description="Response regulatory" evidence="2">
    <location>
        <begin position="1"/>
        <end position="85"/>
    </location>
</feature>
<evidence type="ECO:0000256" key="1">
    <source>
        <dbReference type="PROSITE-ProRule" id="PRU00169"/>
    </source>
</evidence>
<reference evidence="3 4" key="1">
    <citation type="submission" date="2019-07" db="EMBL/GenBank/DDBJ databases">
        <title>Whole genome shotgun sequence of Reyranella soli NBRC 108950.</title>
        <authorList>
            <person name="Hosoyama A."/>
            <person name="Uohara A."/>
            <person name="Ohji S."/>
            <person name="Ichikawa N."/>
        </authorList>
    </citation>
    <scope>NUCLEOTIDE SEQUENCE [LARGE SCALE GENOMIC DNA]</scope>
    <source>
        <strain evidence="3 4">NBRC 108950</strain>
    </source>
</reference>
<organism evidence="3 4">
    <name type="scientific">Reyranella soli</name>
    <dbReference type="NCBI Taxonomy" id="1230389"/>
    <lineage>
        <taxon>Bacteria</taxon>
        <taxon>Pseudomonadati</taxon>
        <taxon>Pseudomonadota</taxon>
        <taxon>Alphaproteobacteria</taxon>
        <taxon>Hyphomicrobiales</taxon>
        <taxon>Reyranellaceae</taxon>
        <taxon>Reyranella</taxon>
    </lineage>
</organism>